<feature type="transmembrane region" description="Helical" evidence="2">
    <location>
        <begin position="73"/>
        <end position="93"/>
    </location>
</feature>
<gene>
    <name evidence="3" type="ORF">O3P69_007496</name>
</gene>
<keyword evidence="2" id="KW-0812">Transmembrane</keyword>
<keyword evidence="4" id="KW-1185">Reference proteome</keyword>
<dbReference type="EMBL" id="JARAKH010000002">
    <property type="protein sequence ID" value="KAK8406983.1"/>
    <property type="molecule type" value="Genomic_DNA"/>
</dbReference>
<dbReference type="Proteomes" id="UP001487740">
    <property type="component" value="Unassembled WGS sequence"/>
</dbReference>
<evidence type="ECO:0000256" key="2">
    <source>
        <dbReference type="SAM" id="Phobius"/>
    </source>
</evidence>
<dbReference type="EMBL" id="JARAKH010000002">
    <property type="protein sequence ID" value="KAK8406978.1"/>
    <property type="molecule type" value="Genomic_DNA"/>
</dbReference>
<dbReference type="PANTHER" id="PTHR16213:SF78">
    <property type="entry name" value="SELENOPROTEIN N"/>
    <property type="match status" value="1"/>
</dbReference>
<dbReference type="EMBL" id="JARAKH010000002">
    <property type="protein sequence ID" value="KAK8406980.1"/>
    <property type="molecule type" value="Genomic_DNA"/>
</dbReference>
<feature type="region of interest" description="Disordered" evidence="1">
    <location>
        <begin position="1"/>
        <end position="62"/>
    </location>
</feature>
<protein>
    <recommendedName>
        <fullName evidence="5">Selenoprotein N</fullName>
    </recommendedName>
</protein>
<dbReference type="EMBL" id="JARAKH010000002">
    <property type="protein sequence ID" value="KAK8406981.1"/>
    <property type="molecule type" value="Genomic_DNA"/>
</dbReference>
<proteinExistence type="predicted"/>
<sequence length="394" mass="43890">MTSARWRGGNDRREEEEEEDKVVVATGAKKTTGGIQESPKCDGDPRNGYREAAGSGGGTRHSLMQHTCPRQQVVWVPLAVLGIFSILLLYEWYLSSQTNTPLRCSQDSQAAERVVEMYTSFTPPDHAPLTPFLDSKVSQESLTGLLGWRVAATSWGWVPMSCFSALLPPDPQSSQPGQVWTLLPDTTEGAYLLSSRYVPPPPAGPVEDLLFRLLSLLHPQPFLQSRYGPRGAAAVVRAKTGHLLEVWFRVHAEFQLNIPPRLPLWFIPSAFLGQVVINTSDMMVVHCDLHVPAARPLNLDLEWMTGPNEAEDMEVTITHLPNMRVTSMFNSPTPGWTEEIPEEEALSLLEKRMYRFMEVQYHNFSEVFSHATGGAGKKLVHTVVLWGVLSDQSC</sequence>
<evidence type="ECO:0008006" key="5">
    <source>
        <dbReference type="Google" id="ProtNLM"/>
    </source>
</evidence>
<organism evidence="3 4">
    <name type="scientific">Scylla paramamosain</name>
    <name type="common">Mud crab</name>
    <dbReference type="NCBI Taxonomy" id="85552"/>
    <lineage>
        <taxon>Eukaryota</taxon>
        <taxon>Metazoa</taxon>
        <taxon>Ecdysozoa</taxon>
        <taxon>Arthropoda</taxon>
        <taxon>Crustacea</taxon>
        <taxon>Multicrustacea</taxon>
        <taxon>Malacostraca</taxon>
        <taxon>Eumalacostraca</taxon>
        <taxon>Eucarida</taxon>
        <taxon>Decapoda</taxon>
        <taxon>Pleocyemata</taxon>
        <taxon>Brachyura</taxon>
        <taxon>Eubrachyura</taxon>
        <taxon>Portunoidea</taxon>
        <taxon>Portunidae</taxon>
        <taxon>Portuninae</taxon>
        <taxon>Scylla</taxon>
    </lineage>
</organism>
<dbReference type="EMBL" id="JARAKH010000002">
    <property type="protein sequence ID" value="KAK8406982.1"/>
    <property type="molecule type" value="Genomic_DNA"/>
</dbReference>
<dbReference type="EMBL" id="JARAKH010000002">
    <property type="protein sequence ID" value="KAK8406988.1"/>
    <property type="molecule type" value="Genomic_DNA"/>
</dbReference>
<evidence type="ECO:0000313" key="3">
    <source>
        <dbReference type="EMBL" id="KAK8406983.1"/>
    </source>
</evidence>
<dbReference type="GO" id="GO:0055074">
    <property type="term" value="P:calcium ion homeostasis"/>
    <property type="evidence" value="ECO:0007669"/>
    <property type="project" value="TreeGrafter"/>
</dbReference>
<feature type="compositionally biased region" description="Basic and acidic residues" evidence="1">
    <location>
        <begin position="39"/>
        <end position="49"/>
    </location>
</feature>
<dbReference type="EMBL" id="JARAKH010000002">
    <property type="protein sequence ID" value="KAK8406987.1"/>
    <property type="molecule type" value="Genomic_DNA"/>
</dbReference>
<evidence type="ECO:0000313" key="4">
    <source>
        <dbReference type="Proteomes" id="UP001487740"/>
    </source>
</evidence>
<comment type="caution">
    <text evidence="3">The sequence shown here is derived from an EMBL/GenBank/DDBJ whole genome shotgun (WGS) entry which is preliminary data.</text>
</comment>
<dbReference type="EMBL" id="JARAKH010000002">
    <property type="protein sequence ID" value="KAK8406986.1"/>
    <property type="molecule type" value="Genomic_DNA"/>
</dbReference>
<keyword evidence="2" id="KW-0472">Membrane</keyword>
<dbReference type="EMBL" id="JARAKH010000002">
    <property type="protein sequence ID" value="KAK8406979.1"/>
    <property type="molecule type" value="Genomic_DNA"/>
</dbReference>
<dbReference type="EMBL" id="JARAKH010000002">
    <property type="protein sequence ID" value="KAK8406985.1"/>
    <property type="molecule type" value="Genomic_DNA"/>
</dbReference>
<accession>A0AAW0V649</accession>
<dbReference type="EMBL" id="JARAKH010000002">
    <property type="protein sequence ID" value="KAK8406984.1"/>
    <property type="molecule type" value="Genomic_DNA"/>
</dbReference>
<dbReference type="GO" id="GO:0005789">
    <property type="term" value="C:endoplasmic reticulum membrane"/>
    <property type="evidence" value="ECO:0007669"/>
    <property type="project" value="TreeGrafter"/>
</dbReference>
<dbReference type="AlphaFoldDB" id="A0AAW0V649"/>
<name>A0AAW0V649_SCYPA</name>
<evidence type="ECO:0000256" key="1">
    <source>
        <dbReference type="SAM" id="MobiDB-lite"/>
    </source>
</evidence>
<reference evidence="3 4" key="1">
    <citation type="submission" date="2023-03" db="EMBL/GenBank/DDBJ databases">
        <title>High-quality genome of Scylla paramamosain provides insights in environmental adaptation.</title>
        <authorList>
            <person name="Zhang L."/>
        </authorList>
    </citation>
    <scope>NUCLEOTIDE SEQUENCE [LARGE SCALE GENOMIC DNA]</scope>
    <source>
        <strain evidence="3">LZ_2023a</strain>
        <tissue evidence="3">Muscle</tissue>
    </source>
</reference>
<keyword evidence="2" id="KW-1133">Transmembrane helix</keyword>
<dbReference type="PANTHER" id="PTHR16213">
    <property type="entry name" value="SELENOPROTEIN N"/>
    <property type="match status" value="1"/>
</dbReference>